<dbReference type="RefSeq" id="WP_219872296.1">
    <property type="nucleotide sequence ID" value="NZ_JAHZIJ010000005.1"/>
</dbReference>
<dbReference type="Proteomes" id="UP000812277">
    <property type="component" value="Unassembled WGS sequence"/>
</dbReference>
<dbReference type="InterPro" id="IPR042099">
    <property type="entry name" value="ANL_N_sf"/>
</dbReference>
<dbReference type="Pfam" id="PF00501">
    <property type="entry name" value="AMP-binding"/>
    <property type="match status" value="1"/>
</dbReference>
<evidence type="ECO:0000256" key="1">
    <source>
        <dbReference type="ARBA" id="ARBA00006432"/>
    </source>
</evidence>
<keyword evidence="5" id="KW-1185">Reference proteome</keyword>
<protein>
    <submittedName>
        <fullName evidence="4">AMP-binding protein</fullName>
    </submittedName>
</protein>
<evidence type="ECO:0000259" key="3">
    <source>
        <dbReference type="Pfam" id="PF00501"/>
    </source>
</evidence>
<feature type="domain" description="AMP-dependent synthetase/ligase" evidence="3">
    <location>
        <begin position="8"/>
        <end position="331"/>
    </location>
</feature>
<gene>
    <name evidence="4" type="ORF">K0T92_09880</name>
</gene>
<name>A0ABS7D540_9BACL</name>
<dbReference type="SUPFAM" id="SSF56801">
    <property type="entry name" value="Acetyl-CoA synthetase-like"/>
    <property type="match status" value="1"/>
</dbReference>
<dbReference type="EMBL" id="JAHZIJ010000005">
    <property type="protein sequence ID" value="MBW7475055.1"/>
    <property type="molecule type" value="Genomic_DNA"/>
</dbReference>
<dbReference type="PANTHER" id="PTHR43201">
    <property type="entry name" value="ACYL-COA SYNTHETASE"/>
    <property type="match status" value="1"/>
</dbReference>
<evidence type="ECO:0000313" key="5">
    <source>
        <dbReference type="Proteomes" id="UP000812277"/>
    </source>
</evidence>
<dbReference type="Gene3D" id="3.40.50.12780">
    <property type="entry name" value="N-terminal domain of ligase-like"/>
    <property type="match status" value="1"/>
</dbReference>
<dbReference type="InterPro" id="IPR000873">
    <property type="entry name" value="AMP-dep_synth/lig_dom"/>
</dbReference>
<keyword evidence="2" id="KW-0436">Ligase</keyword>
<proteinExistence type="inferred from homology"/>
<sequence>MSFWKLNHPKDQAAVIQNGRTYTYGDLNDMVGELKNTIEASDKQLMFILCSNTLPSLALYLASLQGGQTACLLPSNIEGSLFDHLVEVYSPRWICQPSNLRIVEGYEKAHTVLDYEVMQREVKEPSVMHNDLALLLSTSGTTGNPKMVRLSYANLQSNAESIAEYLELTSDERPITTLPMQYSYGLSVINSHLHAGACLVLTETAVTSREFWDQIKEHEVTSIAGVPYIYQMLKRLRFAEMELPSLRTLTQAGGRLDIGLQSYFAELKNSKNMKFYVMYGQTEATARMSYIPPEKLEQKLGSIGVAIPGGRLEIDEEGQLIYRGTNVMMGYAESKSELSAGDVNEGRLETGDLAEQDGDGYFYIVGRMKRFIKLFGLRINLDDVEKLIEKEIGQQAYCVGNDTKMGVYVQDAGLIGQAKDTILSHYHLHPTSFKVEYLEQIPRLETGKIDYKLLQSLGGLE</sequence>
<comment type="caution">
    <text evidence="4">The sequence shown here is derived from an EMBL/GenBank/DDBJ whole genome shotgun (WGS) entry which is preliminary data.</text>
</comment>
<dbReference type="PANTHER" id="PTHR43201:SF5">
    <property type="entry name" value="MEDIUM-CHAIN ACYL-COA LIGASE ACSF2, MITOCHONDRIAL"/>
    <property type="match status" value="1"/>
</dbReference>
<organism evidence="4 5">
    <name type="scientific">Paenibacillus oenotherae</name>
    <dbReference type="NCBI Taxonomy" id="1435645"/>
    <lineage>
        <taxon>Bacteria</taxon>
        <taxon>Bacillati</taxon>
        <taxon>Bacillota</taxon>
        <taxon>Bacilli</taxon>
        <taxon>Bacillales</taxon>
        <taxon>Paenibacillaceae</taxon>
        <taxon>Paenibacillus</taxon>
    </lineage>
</organism>
<accession>A0ABS7D540</accession>
<evidence type="ECO:0000256" key="2">
    <source>
        <dbReference type="ARBA" id="ARBA00022598"/>
    </source>
</evidence>
<evidence type="ECO:0000313" key="4">
    <source>
        <dbReference type="EMBL" id="MBW7475055.1"/>
    </source>
</evidence>
<comment type="similarity">
    <text evidence="1">Belongs to the ATP-dependent AMP-binding enzyme family.</text>
</comment>
<reference evidence="4 5" key="1">
    <citation type="submission" date="2021-07" db="EMBL/GenBank/DDBJ databases">
        <title>Paenibacillus radiodurans sp. nov., isolated from the southeastern edge of Tengger Desert.</title>
        <authorList>
            <person name="Zhang G."/>
        </authorList>
    </citation>
    <scope>NUCLEOTIDE SEQUENCE [LARGE SCALE GENOMIC DNA]</scope>
    <source>
        <strain evidence="4 5">DT7-4</strain>
    </source>
</reference>